<sequence length="170" mass="17549">MPVAITDTEVNPTHVAGGGGGRVAPPTETEINPTFFGEGGGGWNVFTDTEINPVLAAPEATTDPAAAVRATKATLNGTLDSGGGIQPCDCGFEWGETVAYGNTTPTERKETGDSFPQLVTGLDRDQTYHFRAFAASGIGTAYGDDETFTTLAEDKGVAGLNPALMESLGY</sequence>
<organism evidence="2">
    <name type="scientific">marine sediment metagenome</name>
    <dbReference type="NCBI Taxonomy" id="412755"/>
    <lineage>
        <taxon>unclassified sequences</taxon>
        <taxon>metagenomes</taxon>
        <taxon>ecological metagenomes</taxon>
    </lineage>
</organism>
<feature type="region of interest" description="Disordered" evidence="1">
    <location>
        <begin position="1"/>
        <end position="26"/>
    </location>
</feature>
<name>A0A0F9M5Q6_9ZZZZ</name>
<reference evidence="2" key="1">
    <citation type="journal article" date="2015" name="Nature">
        <title>Complex archaea that bridge the gap between prokaryotes and eukaryotes.</title>
        <authorList>
            <person name="Spang A."/>
            <person name="Saw J.H."/>
            <person name="Jorgensen S.L."/>
            <person name="Zaremba-Niedzwiedzka K."/>
            <person name="Martijn J."/>
            <person name="Lind A.E."/>
            <person name="van Eijk R."/>
            <person name="Schleper C."/>
            <person name="Guy L."/>
            <person name="Ettema T.J."/>
        </authorList>
    </citation>
    <scope>NUCLEOTIDE SEQUENCE</scope>
</reference>
<dbReference type="AlphaFoldDB" id="A0A0F9M5Q6"/>
<comment type="caution">
    <text evidence="2">The sequence shown here is derived from an EMBL/GenBank/DDBJ whole genome shotgun (WGS) entry which is preliminary data.</text>
</comment>
<evidence type="ECO:0000256" key="1">
    <source>
        <dbReference type="SAM" id="MobiDB-lite"/>
    </source>
</evidence>
<protein>
    <recommendedName>
        <fullName evidence="3">Fibronectin type-III domain-containing protein</fullName>
    </recommendedName>
</protein>
<gene>
    <name evidence="2" type="ORF">LCGC14_1500300</name>
</gene>
<dbReference type="EMBL" id="LAZR01010880">
    <property type="protein sequence ID" value="KKM64547.1"/>
    <property type="molecule type" value="Genomic_DNA"/>
</dbReference>
<proteinExistence type="predicted"/>
<accession>A0A0F9M5Q6</accession>
<evidence type="ECO:0000313" key="2">
    <source>
        <dbReference type="EMBL" id="KKM64547.1"/>
    </source>
</evidence>
<evidence type="ECO:0008006" key="3">
    <source>
        <dbReference type="Google" id="ProtNLM"/>
    </source>
</evidence>